<accession>A0A3Q0QU21</accession>
<evidence type="ECO:0000313" key="2">
    <source>
        <dbReference type="Ensembl" id="ENSACIP00000000586.1"/>
    </source>
</evidence>
<dbReference type="AlphaFoldDB" id="A0A3Q0QU21"/>
<feature type="region of interest" description="Disordered" evidence="1">
    <location>
        <begin position="54"/>
        <end position="132"/>
    </location>
</feature>
<dbReference type="Ensembl" id="ENSACIT00000000612.1">
    <property type="protein sequence ID" value="ENSACIP00000000586.1"/>
    <property type="gene ID" value="ENSACIG00000000536.1"/>
</dbReference>
<dbReference type="Proteomes" id="UP000261340">
    <property type="component" value="Unplaced"/>
</dbReference>
<evidence type="ECO:0000256" key="1">
    <source>
        <dbReference type="SAM" id="MobiDB-lite"/>
    </source>
</evidence>
<evidence type="ECO:0000313" key="3">
    <source>
        <dbReference type="Proteomes" id="UP000261340"/>
    </source>
</evidence>
<organism evidence="2 3">
    <name type="scientific">Amphilophus citrinellus</name>
    <name type="common">Midas cichlid</name>
    <name type="synonym">Cichlasoma citrinellum</name>
    <dbReference type="NCBI Taxonomy" id="61819"/>
    <lineage>
        <taxon>Eukaryota</taxon>
        <taxon>Metazoa</taxon>
        <taxon>Chordata</taxon>
        <taxon>Craniata</taxon>
        <taxon>Vertebrata</taxon>
        <taxon>Euteleostomi</taxon>
        <taxon>Actinopterygii</taxon>
        <taxon>Neopterygii</taxon>
        <taxon>Teleostei</taxon>
        <taxon>Neoteleostei</taxon>
        <taxon>Acanthomorphata</taxon>
        <taxon>Ovalentaria</taxon>
        <taxon>Cichlomorphae</taxon>
        <taxon>Cichliformes</taxon>
        <taxon>Cichlidae</taxon>
        <taxon>New World cichlids</taxon>
        <taxon>Cichlasomatinae</taxon>
        <taxon>Heroini</taxon>
        <taxon>Amphilophus</taxon>
    </lineage>
</organism>
<protein>
    <submittedName>
        <fullName evidence="2">Uncharacterized protein</fullName>
    </submittedName>
</protein>
<proteinExistence type="predicted"/>
<reference evidence="2" key="1">
    <citation type="submission" date="2025-08" db="UniProtKB">
        <authorList>
            <consortium name="Ensembl"/>
        </authorList>
    </citation>
    <scope>IDENTIFICATION</scope>
</reference>
<sequence>QGWVARDVICNYHGILISEAEEKQRPQSGYLFFFKGERARGMCIDASGFPCAFGQSTEHHENQGNHPGLQEAQNRPEPPVDQWRACGEVPHLQVSRSHSSHQEDSAMTTFPEGPRAELTDSRTVSLPKQRPL</sequence>
<name>A0A3Q0QU21_AMPCI</name>
<reference evidence="2" key="2">
    <citation type="submission" date="2025-09" db="UniProtKB">
        <authorList>
            <consortium name="Ensembl"/>
        </authorList>
    </citation>
    <scope>IDENTIFICATION</scope>
</reference>
<keyword evidence="3" id="KW-1185">Reference proteome</keyword>